<organism evidence="1 2">
    <name type="scientific">Lasius platythorax</name>
    <dbReference type="NCBI Taxonomy" id="488582"/>
    <lineage>
        <taxon>Eukaryota</taxon>
        <taxon>Metazoa</taxon>
        <taxon>Ecdysozoa</taxon>
        <taxon>Arthropoda</taxon>
        <taxon>Hexapoda</taxon>
        <taxon>Insecta</taxon>
        <taxon>Pterygota</taxon>
        <taxon>Neoptera</taxon>
        <taxon>Endopterygota</taxon>
        <taxon>Hymenoptera</taxon>
        <taxon>Apocrita</taxon>
        <taxon>Aculeata</taxon>
        <taxon>Formicoidea</taxon>
        <taxon>Formicidae</taxon>
        <taxon>Formicinae</taxon>
        <taxon>Lasius</taxon>
        <taxon>Lasius</taxon>
    </lineage>
</organism>
<name>A0AAV2MZQ3_9HYME</name>
<dbReference type="EMBL" id="OZ034824">
    <property type="protein sequence ID" value="CAL1673097.1"/>
    <property type="molecule type" value="Genomic_DNA"/>
</dbReference>
<proteinExistence type="predicted"/>
<reference evidence="1 2" key="1">
    <citation type="submission" date="2024-04" db="EMBL/GenBank/DDBJ databases">
        <authorList>
            <consortium name="Molecular Ecology Group"/>
        </authorList>
    </citation>
    <scope>NUCLEOTIDE SEQUENCE [LARGE SCALE GENOMIC DNA]</scope>
</reference>
<gene>
    <name evidence="1" type="ORF">LPLAT_LOCUS70</name>
</gene>
<dbReference type="AlphaFoldDB" id="A0AAV2MZQ3"/>
<evidence type="ECO:0000313" key="2">
    <source>
        <dbReference type="Proteomes" id="UP001497644"/>
    </source>
</evidence>
<protein>
    <submittedName>
        <fullName evidence="1">Uncharacterized protein</fullName>
    </submittedName>
</protein>
<keyword evidence="2" id="KW-1185">Reference proteome</keyword>
<sequence length="116" mass="13179">MINDLLNERLWTTSGNMMLNRRTFSHHLLDDTSAQKYRKVAAPLSPATRASLAASRSFCAFPEDETRDAATARRNIPVDVTTKVHRVVIQGSVEYSRKSDFSIDDRMELLLPKSLR</sequence>
<dbReference type="Proteomes" id="UP001497644">
    <property type="component" value="Chromosome 1"/>
</dbReference>
<evidence type="ECO:0000313" key="1">
    <source>
        <dbReference type="EMBL" id="CAL1673097.1"/>
    </source>
</evidence>
<accession>A0AAV2MZQ3</accession>